<dbReference type="InterPro" id="IPR036770">
    <property type="entry name" value="Ankyrin_rpt-contain_sf"/>
</dbReference>
<gene>
    <name evidence="4" type="ORF">EDB81DRAFT_811158</name>
</gene>
<evidence type="ECO:0000313" key="5">
    <source>
        <dbReference type="Proteomes" id="UP000738349"/>
    </source>
</evidence>
<feature type="non-terminal residue" evidence="4">
    <location>
        <position position="60"/>
    </location>
</feature>
<comment type="caution">
    <text evidence="4">The sequence shown here is derived from an EMBL/GenBank/DDBJ whole genome shotgun (WGS) entry which is preliminary data.</text>
</comment>
<dbReference type="Gene3D" id="1.25.40.20">
    <property type="entry name" value="Ankyrin repeat-containing domain"/>
    <property type="match status" value="1"/>
</dbReference>
<dbReference type="PROSITE" id="PS50297">
    <property type="entry name" value="ANK_REP_REGION"/>
    <property type="match status" value="2"/>
</dbReference>
<evidence type="ECO:0000256" key="1">
    <source>
        <dbReference type="ARBA" id="ARBA00022737"/>
    </source>
</evidence>
<keyword evidence="2 3" id="KW-0040">ANK repeat</keyword>
<evidence type="ECO:0000313" key="4">
    <source>
        <dbReference type="EMBL" id="KAH7124623.1"/>
    </source>
</evidence>
<accession>A0A9P9IJM4</accession>
<dbReference type="PANTHER" id="PTHR24171">
    <property type="entry name" value="ANKYRIN REPEAT DOMAIN-CONTAINING PROTEIN 39-RELATED"/>
    <property type="match status" value="1"/>
</dbReference>
<dbReference type="OrthoDB" id="20872at2759"/>
<reference evidence="4" key="1">
    <citation type="journal article" date="2021" name="Nat. Commun.">
        <title>Genetic determinants of endophytism in the Arabidopsis root mycobiome.</title>
        <authorList>
            <person name="Mesny F."/>
            <person name="Miyauchi S."/>
            <person name="Thiergart T."/>
            <person name="Pickel B."/>
            <person name="Atanasova L."/>
            <person name="Karlsson M."/>
            <person name="Huettel B."/>
            <person name="Barry K.W."/>
            <person name="Haridas S."/>
            <person name="Chen C."/>
            <person name="Bauer D."/>
            <person name="Andreopoulos W."/>
            <person name="Pangilinan J."/>
            <person name="LaButti K."/>
            <person name="Riley R."/>
            <person name="Lipzen A."/>
            <person name="Clum A."/>
            <person name="Drula E."/>
            <person name="Henrissat B."/>
            <person name="Kohler A."/>
            <person name="Grigoriev I.V."/>
            <person name="Martin F.M."/>
            <person name="Hacquard S."/>
        </authorList>
    </citation>
    <scope>NUCLEOTIDE SEQUENCE</scope>
    <source>
        <strain evidence="4">MPI-CAGE-AT-0147</strain>
    </source>
</reference>
<keyword evidence="1" id="KW-0677">Repeat</keyword>
<feature type="repeat" description="ANK" evidence="3">
    <location>
        <begin position="39"/>
        <end position="60"/>
    </location>
</feature>
<dbReference type="PROSITE" id="PS50088">
    <property type="entry name" value="ANK_REPEAT"/>
    <property type="match status" value="2"/>
</dbReference>
<evidence type="ECO:0000256" key="3">
    <source>
        <dbReference type="PROSITE-ProRule" id="PRU00023"/>
    </source>
</evidence>
<sequence length="60" mass="6685">MFADKYGWTPLHRASWNGHVEVVQALMEKGADVMVAGKDGWTPLHRASWNGHIEVAQALL</sequence>
<dbReference type="SMART" id="SM00248">
    <property type="entry name" value="ANK"/>
    <property type="match status" value="2"/>
</dbReference>
<dbReference type="EMBL" id="JAGMUV010000021">
    <property type="protein sequence ID" value="KAH7124623.1"/>
    <property type="molecule type" value="Genomic_DNA"/>
</dbReference>
<feature type="repeat" description="ANK" evidence="3">
    <location>
        <begin position="6"/>
        <end position="38"/>
    </location>
</feature>
<evidence type="ECO:0000256" key="2">
    <source>
        <dbReference type="ARBA" id="ARBA00023043"/>
    </source>
</evidence>
<dbReference type="Proteomes" id="UP000738349">
    <property type="component" value="Unassembled WGS sequence"/>
</dbReference>
<dbReference type="InterPro" id="IPR002110">
    <property type="entry name" value="Ankyrin_rpt"/>
</dbReference>
<name>A0A9P9IJM4_9HYPO</name>
<dbReference type="Pfam" id="PF12796">
    <property type="entry name" value="Ank_2"/>
    <property type="match status" value="1"/>
</dbReference>
<dbReference type="SUPFAM" id="SSF48403">
    <property type="entry name" value="Ankyrin repeat"/>
    <property type="match status" value="1"/>
</dbReference>
<protein>
    <submittedName>
        <fullName evidence="4">Ankyrin repeat-containing domain protein</fullName>
    </submittedName>
</protein>
<organism evidence="4 5">
    <name type="scientific">Dactylonectria macrodidyma</name>
    <dbReference type="NCBI Taxonomy" id="307937"/>
    <lineage>
        <taxon>Eukaryota</taxon>
        <taxon>Fungi</taxon>
        <taxon>Dikarya</taxon>
        <taxon>Ascomycota</taxon>
        <taxon>Pezizomycotina</taxon>
        <taxon>Sordariomycetes</taxon>
        <taxon>Hypocreomycetidae</taxon>
        <taxon>Hypocreales</taxon>
        <taxon>Nectriaceae</taxon>
        <taxon>Dactylonectria</taxon>
    </lineage>
</organism>
<dbReference type="AlphaFoldDB" id="A0A9P9IJM4"/>
<keyword evidence="5" id="KW-1185">Reference proteome</keyword>
<proteinExistence type="predicted"/>